<evidence type="ECO:0000259" key="3">
    <source>
        <dbReference type="PROSITE" id="PS51485"/>
    </source>
</evidence>
<dbReference type="GO" id="GO:0009055">
    <property type="term" value="F:electron transfer activity"/>
    <property type="evidence" value="ECO:0007669"/>
    <property type="project" value="InterPro"/>
</dbReference>
<protein>
    <recommendedName>
        <fullName evidence="3">Phytocyanin domain-containing protein</fullName>
    </recommendedName>
</protein>
<comment type="caution">
    <text evidence="4">The sequence shown here is derived from an EMBL/GenBank/DDBJ whole genome shotgun (WGS) entry which is preliminary data.</text>
</comment>
<dbReference type="FunFam" id="2.60.40.420:FF:000048">
    <property type="entry name" value="Early nodulin-like protein 18"/>
    <property type="match status" value="1"/>
</dbReference>
<dbReference type="PANTHER" id="PTHR33021">
    <property type="entry name" value="BLUE COPPER PROTEIN"/>
    <property type="match status" value="1"/>
</dbReference>
<dbReference type="EMBL" id="JACMSC010000001">
    <property type="protein sequence ID" value="KAG6536499.1"/>
    <property type="molecule type" value="Genomic_DNA"/>
</dbReference>
<feature type="domain" description="Phytocyanin" evidence="3">
    <location>
        <begin position="43"/>
        <end position="162"/>
    </location>
</feature>
<sequence>MGDKKQGYACRSPLRFSNSSTLPRFLLSCLVVVLSCDGTLAYKNYTVGDSLGWFDSLMQPKVDYQKWAAGKNFSLGDFLFFNTDKNHSVVETYNLTTYERCDYEDAEANDTTEWSTATPEYSSDPVTVPVPLLKVGATYFFSGNYDGEQCQHGQRFKIVVTYGQGLPESLRSPSEAPGPVSPDDGGSMPDSVPANFDHPKNTGDGEDVKPASRAGERLVRLMWEQLCGIHIGIGFLWLLMHKDEAF</sequence>
<reference evidence="4 5" key="1">
    <citation type="submission" date="2020-08" db="EMBL/GenBank/DDBJ databases">
        <title>Plant Genome Project.</title>
        <authorList>
            <person name="Zhang R.-G."/>
        </authorList>
    </citation>
    <scope>NUCLEOTIDE SEQUENCE [LARGE SCALE GENOMIC DNA]</scope>
    <source>
        <tissue evidence="4">Rhizome</tissue>
    </source>
</reference>
<evidence type="ECO:0000313" key="5">
    <source>
        <dbReference type="Proteomes" id="UP000734854"/>
    </source>
</evidence>
<feature type="chain" id="PRO_5035203425" description="Phytocyanin domain-containing protein" evidence="2">
    <location>
        <begin position="42"/>
        <end position="246"/>
    </location>
</feature>
<dbReference type="InterPro" id="IPR039391">
    <property type="entry name" value="Phytocyanin-like"/>
</dbReference>
<keyword evidence="2" id="KW-0732">Signal</keyword>
<dbReference type="PROSITE" id="PS51485">
    <property type="entry name" value="PHYTOCYANIN"/>
    <property type="match status" value="1"/>
</dbReference>
<dbReference type="Proteomes" id="UP000734854">
    <property type="component" value="Unassembled WGS sequence"/>
</dbReference>
<evidence type="ECO:0000256" key="2">
    <source>
        <dbReference type="SAM" id="SignalP"/>
    </source>
</evidence>
<gene>
    <name evidence="4" type="ORF">ZIOFF_001557</name>
</gene>
<feature type="region of interest" description="Disordered" evidence="1">
    <location>
        <begin position="168"/>
        <end position="210"/>
    </location>
</feature>
<organism evidence="4 5">
    <name type="scientific">Zingiber officinale</name>
    <name type="common">Ginger</name>
    <name type="synonym">Amomum zingiber</name>
    <dbReference type="NCBI Taxonomy" id="94328"/>
    <lineage>
        <taxon>Eukaryota</taxon>
        <taxon>Viridiplantae</taxon>
        <taxon>Streptophyta</taxon>
        <taxon>Embryophyta</taxon>
        <taxon>Tracheophyta</taxon>
        <taxon>Spermatophyta</taxon>
        <taxon>Magnoliopsida</taxon>
        <taxon>Liliopsida</taxon>
        <taxon>Zingiberales</taxon>
        <taxon>Zingiberaceae</taxon>
        <taxon>Zingiber</taxon>
    </lineage>
</organism>
<evidence type="ECO:0000256" key="1">
    <source>
        <dbReference type="SAM" id="MobiDB-lite"/>
    </source>
</evidence>
<feature type="compositionally biased region" description="Basic and acidic residues" evidence="1">
    <location>
        <begin position="197"/>
        <end position="210"/>
    </location>
</feature>
<feature type="signal peptide" evidence="2">
    <location>
        <begin position="1"/>
        <end position="41"/>
    </location>
</feature>
<dbReference type="OrthoDB" id="783836at2759"/>
<accession>A0A8J5I5Y1</accession>
<dbReference type="PANTHER" id="PTHR33021:SF6">
    <property type="entry name" value="EARLY NODULIN-LIKE PROTEIN 18"/>
    <property type="match status" value="1"/>
</dbReference>
<keyword evidence="5" id="KW-1185">Reference proteome</keyword>
<evidence type="ECO:0000313" key="4">
    <source>
        <dbReference type="EMBL" id="KAG6536499.1"/>
    </source>
</evidence>
<name>A0A8J5I5Y1_ZINOF</name>
<dbReference type="AlphaFoldDB" id="A0A8J5I5Y1"/>
<dbReference type="InterPro" id="IPR003245">
    <property type="entry name" value="Phytocyanin_dom"/>
</dbReference>
<proteinExistence type="predicted"/>
<dbReference type="GO" id="GO:0005886">
    <property type="term" value="C:plasma membrane"/>
    <property type="evidence" value="ECO:0007669"/>
    <property type="project" value="TreeGrafter"/>
</dbReference>
<dbReference type="Pfam" id="PF02298">
    <property type="entry name" value="Cu_bind_like"/>
    <property type="match status" value="1"/>
</dbReference>
<dbReference type="CDD" id="cd04216">
    <property type="entry name" value="Phytocyanin"/>
    <property type="match status" value="1"/>
</dbReference>